<keyword evidence="5" id="KW-0132">Cell division</keyword>
<evidence type="ECO:0000256" key="1">
    <source>
        <dbReference type="ARBA" id="ARBA00004123"/>
    </source>
</evidence>
<evidence type="ECO:0000256" key="4">
    <source>
        <dbReference type="ARBA" id="ARBA00022490"/>
    </source>
</evidence>
<sequence>MPLLFPISKAPVLRMGVRALNFNFNRFFLFQIDKLRSALKEFFEKADDRKDASDKEEKTTVSPEQRNVSKESGKSRQGRSKTKSAAESKKQAVQPVRGKLKYLRTPPTPHGFQRAKSNTPLRAKSNTQLKAKPSTPLSASSSMPKRPSQTITPATGTPKGVKLSKGPTLSRRPSNRTTPKQMSKVSTNNVKNVTPRPESSLGKRKSSETKGSDKKKVRRGTFECEPTPELNTPEIPTGTKRQKSSSPGTKELVASMKSNMTGEEMKKSLMAAIDDKIKRKSASSTENKAEAKETQIPRFMAFLAKRKQESQTLLSPGTKRYNKVHKREFEKMESIDDYLERKRRRKEEMSSSVKKTQQLLEETRMTMKRLQDQATQSNTGAKKHKAKLFPTPGSTARPAPFKPSVLSTKEMNLNFGTKTKTPQSSGRKPFKPSVISTKEMNLNFSKVTTPQTVPRASPRNAIKKENQGSASIQDRKSTGSTAPKKTASTPFKFTATLNSSMNVTMSAKKSFDLKASLARPITWKAHKGKLKPFKSNQTSYGSTPDANATICLNTTTSRHARMTEQSRRRDNSKFNSSVLRRGIQA</sequence>
<dbReference type="AlphaFoldDB" id="A0AA89C3E9"/>
<keyword evidence="6" id="KW-0493">Microtubule</keyword>
<dbReference type="PANTHER" id="PTHR15874:SF1">
    <property type="entry name" value="NUCLEOLAR AND SPINDLE-ASSOCIATED PROTEIN 1"/>
    <property type="match status" value="1"/>
</dbReference>
<feature type="compositionally biased region" description="Basic and acidic residues" evidence="12">
    <location>
        <begin position="46"/>
        <end position="59"/>
    </location>
</feature>
<keyword evidence="8" id="KW-0238">DNA-binding</keyword>
<dbReference type="Pfam" id="PF16006">
    <property type="entry name" value="NUSAP"/>
    <property type="match status" value="1"/>
</dbReference>
<dbReference type="GO" id="GO:0072686">
    <property type="term" value="C:mitotic spindle"/>
    <property type="evidence" value="ECO:0007669"/>
    <property type="project" value="TreeGrafter"/>
</dbReference>
<dbReference type="GO" id="GO:0040001">
    <property type="term" value="P:establishment of mitotic spindle localization"/>
    <property type="evidence" value="ECO:0007669"/>
    <property type="project" value="InterPro"/>
</dbReference>
<evidence type="ECO:0000256" key="3">
    <source>
        <dbReference type="ARBA" id="ARBA00009702"/>
    </source>
</evidence>
<feature type="region of interest" description="Disordered" evidence="12">
    <location>
        <begin position="532"/>
        <end position="585"/>
    </location>
</feature>
<dbReference type="GO" id="GO:0008017">
    <property type="term" value="F:microtubule binding"/>
    <property type="evidence" value="ECO:0007669"/>
    <property type="project" value="TreeGrafter"/>
</dbReference>
<evidence type="ECO:0000256" key="11">
    <source>
        <dbReference type="ARBA" id="ARBA00023306"/>
    </source>
</evidence>
<feature type="compositionally biased region" description="Polar residues" evidence="12">
    <location>
        <begin position="534"/>
        <end position="557"/>
    </location>
</feature>
<keyword evidence="10" id="KW-0539">Nucleus</keyword>
<proteinExistence type="inferred from homology"/>
<evidence type="ECO:0000256" key="9">
    <source>
        <dbReference type="ARBA" id="ARBA00023212"/>
    </source>
</evidence>
<feature type="compositionally biased region" description="Polar residues" evidence="12">
    <location>
        <begin position="171"/>
        <end position="192"/>
    </location>
</feature>
<evidence type="ECO:0000256" key="6">
    <source>
        <dbReference type="ARBA" id="ARBA00022701"/>
    </source>
</evidence>
<feature type="compositionally biased region" description="Polar residues" evidence="12">
    <location>
        <begin position="467"/>
        <end position="487"/>
    </location>
</feature>
<comment type="caution">
    <text evidence="13">The sequence shown here is derived from an EMBL/GenBank/DDBJ whole genome shotgun (WGS) entry which is preliminary data.</text>
</comment>
<evidence type="ECO:0000256" key="5">
    <source>
        <dbReference type="ARBA" id="ARBA00022618"/>
    </source>
</evidence>
<evidence type="ECO:0000256" key="8">
    <source>
        <dbReference type="ARBA" id="ARBA00023125"/>
    </source>
</evidence>
<accession>A0AA89C3E9</accession>
<dbReference type="GO" id="GO:0005730">
    <property type="term" value="C:nucleolus"/>
    <property type="evidence" value="ECO:0007669"/>
    <property type="project" value="TreeGrafter"/>
</dbReference>
<evidence type="ECO:0000256" key="12">
    <source>
        <dbReference type="SAM" id="MobiDB-lite"/>
    </source>
</evidence>
<comment type="similarity">
    <text evidence="3">Belongs to the NUSAP family.</text>
</comment>
<keyword evidence="7" id="KW-0498">Mitosis</keyword>
<evidence type="ECO:0000256" key="10">
    <source>
        <dbReference type="ARBA" id="ARBA00023242"/>
    </source>
</evidence>
<feature type="region of interest" description="Disordered" evidence="12">
    <location>
        <begin position="371"/>
        <end position="402"/>
    </location>
</feature>
<keyword evidence="4" id="KW-0963">Cytoplasm</keyword>
<dbReference type="Proteomes" id="UP001186944">
    <property type="component" value="Unassembled WGS sequence"/>
</dbReference>
<evidence type="ECO:0000313" key="14">
    <source>
        <dbReference type="Proteomes" id="UP001186944"/>
    </source>
</evidence>
<feature type="region of interest" description="Disordered" evidence="12">
    <location>
        <begin position="46"/>
        <end position="250"/>
    </location>
</feature>
<feature type="region of interest" description="Disordered" evidence="12">
    <location>
        <begin position="441"/>
        <end position="487"/>
    </location>
</feature>
<dbReference type="GO" id="GO:0000281">
    <property type="term" value="P:mitotic cytokinesis"/>
    <property type="evidence" value="ECO:0007669"/>
    <property type="project" value="InterPro"/>
</dbReference>
<reference evidence="13" key="1">
    <citation type="submission" date="2019-08" db="EMBL/GenBank/DDBJ databases">
        <title>The improved chromosome-level genome for the pearl oyster Pinctada fucata martensii using PacBio sequencing and Hi-C.</title>
        <authorList>
            <person name="Zheng Z."/>
        </authorList>
    </citation>
    <scope>NUCLEOTIDE SEQUENCE</scope>
    <source>
        <strain evidence="13">ZZ-2019</strain>
        <tissue evidence="13">Adductor muscle</tissue>
    </source>
</reference>
<feature type="compositionally biased region" description="Basic and acidic residues" evidence="12">
    <location>
        <begin position="561"/>
        <end position="572"/>
    </location>
</feature>
<feature type="compositionally biased region" description="Basic and acidic residues" evidence="12">
    <location>
        <begin position="205"/>
        <end position="214"/>
    </location>
</feature>
<evidence type="ECO:0000313" key="13">
    <source>
        <dbReference type="EMBL" id="KAK3093206.1"/>
    </source>
</evidence>
<evidence type="ECO:0000256" key="7">
    <source>
        <dbReference type="ARBA" id="ARBA00022776"/>
    </source>
</evidence>
<keyword evidence="14" id="KW-1185">Reference proteome</keyword>
<comment type="subcellular location">
    <subcellularLocation>
        <location evidence="2">Cytoplasm</location>
        <location evidence="2">Cytoskeleton</location>
        <location evidence="2">Spindle</location>
    </subcellularLocation>
    <subcellularLocation>
        <location evidence="1">Nucleus</location>
    </subcellularLocation>
</comment>
<keyword evidence="9" id="KW-0206">Cytoskeleton</keyword>
<feature type="compositionally biased region" description="Polar residues" evidence="12">
    <location>
        <begin position="441"/>
        <end position="454"/>
    </location>
</feature>
<gene>
    <name evidence="13" type="ORF">FSP39_012635</name>
</gene>
<dbReference type="InterPro" id="IPR026756">
    <property type="entry name" value="NuSAP"/>
</dbReference>
<dbReference type="EMBL" id="VSWD01000009">
    <property type="protein sequence ID" value="KAK3093206.1"/>
    <property type="molecule type" value="Genomic_DNA"/>
</dbReference>
<dbReference type="GO" id="GO:0007076">
    <property type="term" value="P:mitotic chromosome condensation"/>
    <property type="evidence" value="ECO:0007669"/>
    <property type="project" value="TreeGrafter"/>
</dbReference>
<name>A0AA89C3E9_PINIB</name>
<keyword evidence="11" id="KW-0131">Cell cycle</keyword>
<feature type="compositionally biased region" description="Polar residues" evidence="12">
    <location>
        <begin position="115"/>
        <end position="155"/>
    </location>
</feature>
<dbReference type="PANTHER" id="PTHR15874">
    <property type="entry name" value="NUCLEOLAR AND SPINDLE-ASSOCIATED PROTEIN 1"/>
    <property type="match status" value="1"/>
</dbReference>
<evidence type="ECO:0000256" key="2">
    <source>
        <dbReference type="ARBA" id="ARBA00004186"/>
    </source>
</evidence>
<dbReference type="GO" id="GO:0005874">
    <property type="term" value="C:microtubule"/>
    <property type="evidence" value="ECO:0007669"/>
    <property type="project" value="UniProtKB-KW"/>
</dbReference>
<organism evidence="13 14">
    <name type="scientific">Pinctada imbricata</name>
    <name type="common">Atlantic pearl-oyster</name>
    <name type="synonym">Pinctada martensii</name>
    <dbReference type="NCBI Taxonomy" id="66713"/>
    <lineage>
        <taxon>Eukaryota</taxon>
        <taxon>Metazoa</taxon>
        <taxon>Spiralia</taxon>
        <taxon>Lophotrochozoa</taxon>
        <taxon>Mollusca</taxon>
        <taxon>Bivalvia</taxon>
        <taxon>Autobranchia</taxon>
        <taxon>Pteriomorphia</taxon>
        <taxon>Pterioida</taxon>
        <taxon>Pterioidea</taxon>
        <taxon>Pteriidae</taxon>
        <taxon>Pinctada</taxon>
    </lineage>
</organism>
<dbReference type="GO" id="GO:0003677">
    <property type="term" value="F:DNA binding"/>
    <property type="evidence" value="ECO:0007669"/>
    <property type="project" value="UniProtKB-KW"/>
</dbReference>
<protein>
    <submittedName>
        <fullName evidence="13">Uncharacterized protein</fullName>
    </submittedName>
</protein>